<keyword evidence="4 5" id="KW-0687">Ribonucleoprotein</keyword>
<dbReference type="GO" id="GO:0006412">
    <property type="term" value="P:translation"/>
    <property type="evidence" value="ECO:0007669"/>
    <property type="project" value="UniProtKB-UniRule"/>
</dbReference>
<dbReference type="NCBIfam" id="NF004130">
    <property type="entry name" value="PRK05618.1-5"/>
    <property type="match status" value="1"/>
</dbReference>
<dbReference type="InterPro" id="IPR001021">
    <property type="entry name" value="Ribosomal_bL25_long"/>
</dbReference>
<gene>
    <name evidence="5" type="primary">rplY</name>
    <name evidence="5" type="synonym">ctc</name>
    <name evidence="9" type="ORF">NOR51B_2542</name>
</gene>
<dbReference type="InterPro" id="IPR029751">
    <property type="entry name" value="Ribosomal_L25_dom"/>
</dbReference>
<evidence type="ECO:0000256" key="5">
    <source>
        <dbReference type="HAMAP-Rule" id="MF_01334"/>
    </source>
</evidence>
<dbReference type="STRING" id="565045.NOR51B_2542"/>
<evidence type="ECO:0000256" key="2">
    <source>
        <dbReference type="ARBA" id="ARBA00022884"/>
    </source>
</evidence>
<dbReference type="InterPro" id="IPR011035">
    <property type="entry name" value="Ribosomal_bL25/Gln-tRNA_synth"/>
</dbReference>
<dbReference type="GO" id="GO:0003735">
    <property type="term" value="F:structural constituent of ribosome"/>
    <property type="evidence" value="ECO:0007669"/>
    <property type="project" value="InterPro"/>
</dbReference>
<sequence length="200" mass="21910">MPAVVYGTDKEPTSITLIRKDFEKMLEAETFYTAIIDIDVEGTHESVILKDLQRHPAKGFPMHADFLRINADTELKVAIPIHFMNEDTCVGVKVNGGVIQRQETDIEVSCLPRNIPEYIEVDMAALDIGDSIHLTDVTLPEGVVSTALEFGELTDLMIVSVVAPRMEAEIEEEDAAAAEDAAEDTDSGDDAEESTEDGED</sequence>
<dbReference type="GO" id="GO:0022625">
    <property type="term" value="C:cytosolic large ribosomal subunit"/>
    <property type="evidence" value="ECO:0007669"/>
    <property type="project" value="TreeGrafter"/>
</dbReference>
<feature type="region of interest" description="Disordered" evidence="6">
    <location>
        <begin position="169"/>
        <end position="200"/>
    </location>
</feature>
<organism evidence="9 10">
    <name type="scientific">Luminiphilus syltensis NOR5-1B</name>
    <dbReference type="NCBI Taxonomy" id="565045"/>
    <lineage>
        <taxon>Bacteria</taxon>
        <taxon>Pseudomonadati</taxon>
        <taxon>Pseudomonadota</taxon>
        <taxon>Gammaproteobacteria</taxon>
        <taxon>Cellvibrionales</taxon>
        <taxon>Halieaceae</taxon>
        <taxon>Luminiphilus</taxon>
    </lineage>
</organism>
<dbReference type="SUPFAM" id="SSF50715">
    <property type="entry name" value="Ribosomal protein L25-like"/>
    <property type="match status" value="1"/>
</dbReference>
<evidence type="ECO:0000313" key="9">
    <source>
        <dbReference type="EMBL" id="EED36590.1"/>
    </source>
</evidence>
<feature type="domain" description="Large ribosomal subunit protein bL25 beta" evidence="8">
    <location>
        <begin position="75"/>
        <end position="165"/>
    </location>
</feature>
<evidence type="ECO:0000313" key="10">
    <source>
        <dbReference type="Proteomes" id="UP000004699"/>
    </source>
</evidence>
<dbReference type="GO" id="GO:0008097">
    <property type="term" value="F:5S rRNA binding"/>
    <property type="evidence" value="ECO:0007669"/>
    <property type="project" value="InterPro"/>
</dbReference>
<dbReference type="HOGENOM" id="CLU_075939_0_1_6"/>
<keyword evidence="10" id="KW-1185">Reference proteome</keyword>
<dbReference type="Proteomes" id="UP000004699">
    <property type="component" value="Unassembled WGS sequence"/>
</dbReference>
<dbReference type="InterPro" id="IPR037121">
    <property type="entry name" value="Ribosomal_bL25_C"/>
</dbReference>
<comment type="subunit">
    <text evidence="5">Part of the 50S ribosomal subunit; part of the 5S rRNA/L5/L18/L25 subcomplex. Contacts the 5S rRNA. Binds to the 5S rRNA independently of L5 and L18.</text>
</comment>
<evidence type="ECO:0000259" key="8">
    <source>
        <dbReference type="Pfam" id="PF14693"/>
    </source>
</evidence>
<dbReference type="eggNOG" id="COG1825">
    <property type="taxonomic scope" value="Bacteria"/>
</dbReference>
<evidence type="ECO:0000259" key="7">
    <source>
        <dbReference type="Pfam" id="PF01386"/>
    </source>
</evidence>
<dbReference type="EMBL" id="DS999411">
    <property type="protein sequence ID" value="EED36590.1"/>
    <property type="molecule type" value="Genomic_DNA"/>
</dbReference>
<dbReference type="NCBIfam" id="TIGR00731">
    <property type="entry name" value="bL25_bact_ctc"/>
    <property type="match status" value="1"/>
</dbReference>
<proteinExistence type="inferred from homology"/>
<comment type="similarity">
    <text evidence="5">Belongs to the bacterial ribosomal protein bL25 family. CTC subfamily.</text>
</comment>
<keyword evidence="1 5" id="KW-0699">rRNA-binding</keyword>
<feature type="domain" description="Large ribosomal subunit protein bL25 L25" evidence="7">
    <location>
        <begin position="2"/>
        <end position="66"/>
    </location>
</feature>
<dbReference type="AlphaFoldDB" id="B8KRB2"/>
<evidence type="ECO:0000256" key="3">
    <source>
        <dbReference type="ARBA" id="ARBA00022980"/>
    </source>
</evidence>
<dbReference type="NCBIfam" id="NF004128">
    <property type="entry name" value="PRK05618.1-2"/>
    <property type="match status" value="1"/>
</dbReference>
<evidence type="ECO:0000256" key="6">
    <source>
        <dbReference type="SAM" id="MobiDB-lite"/>
    </source>
</evidence>
<dbReference type="Gene3D" id="2.40.240.10">
    <property type="entry name" value="Ribosomal Protein L25, Chain P"/>
    <property type="match status" value="1"/>
</dbReference>
<dbReference type="Pfam" id="PF14693">
    <property type="entry name" value="Ribosomal_TL5_C"/>
    <property type="match status" value="1"/>
</dbReference>
<dbReference type="PANTHER" id="PTHR33284:SF1">
    <property type="entry name" value="RIBOSOMAL PROTEIN L25_GLN-TRNA SYNTHETASE, ANTI-CODON-BINDING DOMAIN-CONTAINING PROTEIN"/>
    <property type="match status" value="1"/>
</dbReference>
<dbReference type="Pfam" id="PF01386">
    <property type="entry name" value="Ribosomal_L25p"/>
    <property type="match status" value="1"/>
</dbReference>
<protein>
    <recommendedName>
        <fullName evidence="5">Large ribosomal subunit protein bL25</fullName>
    </recommendedName>
    <alternativeName>
        <fullName evidence="5">General stress protein CTC</fullName>
    </alternativeName>
</protein>
<dbReference type="InterPro" id="IPR020057">
    <property type="entry name" value="Ribosomal_bL25_b-dom"/>
</dbReference>
<keyword evidence="3 5" id="KW-0689">Ribosomal protein</keyword>
<dbReference type="Gene3D" id="2.170.120.20">
    <property type="entry name" value="Ribosomal protein L25, beta domain"/>
    <property type="match status" value="1"/>
</dbReference>
<evidence type="ECO:0000256" key="1">
    <source>
        <dbReference type="ARBA" id="ARBA00022730"/>
    </source>
</evidence>
<reference evidence="10" key="1">
    <citation type="journal article" date="2013" name="BMC Microbiol.">
        <title>Taxonomy and evolution of bacteriochlorophyll a-containing members of the OM60/NOR5 clade of marine gammaproteobacteria: description of Luminiphilus syltensis gen. nov., sp. nov., reclassification of Haliea rubra as Pseudohaliea rubra gen. nov., comb. nov., and emendation of Chromatocurvus halotolerans.</title>
        <authorList>
            <person name="Spring S."/>
            <person name="Riedel T."/>
            <person name="Sproer C."/>
            <person name="Yan S."/>
            <person name="Harder J."/>
            <person name="Fuchs B.M."/>
        </authorList>
    </citation>
    <scope>NUCLEOTIDE SEQUENCE [LARGE SCALE GENOMIC DNA]</scope>
    <source>
        <strain evidence="10">NOR51-B</strain>
    </source>
</reference>
<dbReference type="InterPro" id="IPR020056">
    <property type="entry name" value="Rbsml_bL25/Gln-tRNA_synth_N"/>
</dbReference>
<dbReference type="HAMAP" id="MF_01334">
    <property type="entry name" value="Ribosomal_bL25_CTC"/>
    <property type="match status" value="1"/>
</dbReference>
<dbReference type="InterPro" id="IPR020930">
    <property type="entry name" value="Ribosomal_uL5_bac-type"/>
</dbReference>
<name>B8KRB2_9GAMM</name>
<keyword evidence="2 5" id="KW-0694">RNA-binding</keyword>
<accession>B8KRB2</accession>
<dbReference type="CDD" id="cd00495">
    <property type="entry name" value="Ribosomal_L25_TL5_CTC"/>
    <property type="match status" value="1"/>
</dbReference>
<dbReference type="PANTHER" id="PTHR33284">
    <property type="entry name" value="RIBOSOMAL PROTEIN L25/GLN-TRNA SYNTHETASE, ANTI-CODON-BINDING DOMAIN-CONTAINING PROTEIN"/>
    <property type="match status" value="1"/>
</dbReference>
<evidence type="ECO:0000256" key="4">
    <source>
        <dbReference type="ARBA" id="ARBA00023274"/>
    </source>
</evidence>
<comment type="function">
    <text evidence="5">This is one of the proteins that binds to the 5S RNA in the ribosome where it forms part of the central protuberance.</text>
</comment>